<gene>
    <name evidence="2" type="ORF">HMPREF9336_04318</name>
</gene>
<dbReference type="eggNOG" id="ENOG50349W3">
    <property type="taxonomic scope" value="Bacteria"/>
</dbReference>
<name>U1N4P9_SEGRC</name>
<dbReference type="OrthoDB" id="4714949at2"/>
<protein>
    <submittedName>
        <fullName evidence="2">Uncharacterized protein</fullName>
    </submittedName>
</protein>
<organism evidence="2 3">
    <name type="scientific">Segniliparus rugosus (strain ATCC BAA-974 / DSM 45345 / CCUG 50838 / CIP 108380 / JCM 13579 / CDC 945)</name>
    <dbReference type="NCBI Taxonomy" id="679197"/>
    <lineage>
        <taxon>Bacteria</taxon>
        <taxon>Bacillati</taxon>
        <taxon>Actinomycetota</taxon>
        <taxon>Actinomycetes</taxon>
        <taxon>Mycobacteriales</taxon>
        <taxon>Segniliparaceae</taxon>
        <taxon>Segniliparus</taxon>
    </lineage>
</organism>
<dbReference type="EMBL" id="ACZI02000003">
    <property type="protein sequence ID" value="ERG69174.1"/>
    <property type="molecule type" value="Genomic_DNA"/>
</dbReference>
<sequence>MCVGRLAGVELQGAHIGSGAAFLLRGAPLKSDSIELDGWVTSVVRGKQFVVVRSGREFCLDDVLPEAVHFANAGLDLLCLKSGGGCDVVIRDPDTDSLIWAAQGADVVMRATVVIPLSSPVLSTETVPLDINGNEIPQPIPPDPRLHNTFRFIRAARTAESLFEAYRNAFLALECLLDHLAPQKSGEREGVWFKRALGVANKKRSVSDLAPPGEQDPINWVYKNIYGDLRSGLMHAKQERGYHMPGDRARHMDIEGSLTNLWLYVKKLMTDELGTPVWGDELSDTSWRVVCEESLRTMRPSMTSDNSTKTKNDHPFALPGNSIVEISSGSVSHQGDSLSSIDGKCSGDEARSLGVINRIGAMGAAGEARVLSELPSGLEVGGSVSEFQVRIGIRRSSFGGIRSYFSM</sequence>
<reference evidence="2 3" key="1">
    <citation type="journal article" date="2011" name="Stand. Genomic Sci.">
        <title>High quality draft genome sequence of Segniliparus rugosus CDC 945(T)= (ATCC BAA-974(T)).</title>
        <authorList>
            <person name="Earl A.M."/>
            <person name="Desjardins C.A."/>
            <person name="Fitzgerald M.G."/>
            <person name="Arachchi H.M."/>
            <person name="Zeng Q."/>
            <person name="Mehta T."/>
            <person name="Griggs A."/>
            <person name="Birren B.W."/>
            <person name="Toney N.C."/>
            <person name="Carr J."/>
            <person name="Posey J."/>
            <person name="Butler W.R."/>
        </authorList>
    </citation>
    <scope>NUCLEOTIDE SEQUENCE [LARGE SCALE GENOMIC DNA]</scope>
    <source>
        <strain evidence="3">ATCC BAA-974 / DSM 45345 / CCUG 50838 / CIP 108380 / JCM 13579 / CDC 945</strain>
    </source>
</reference>
<evidence type="ECO:0000313" key="3">
    <source>
        <dbReference type="Proteomes" id="UP000004816"/>
    </source>
</evidence>
<dbReference type="RefSeq" id="WP_021030712.1">
    <property type="nucleotide sequence ID" value="NZ_KI391954.1"/>
</dbReference>
<dbReference type="Proteomes" id="UP000004816">
    <property type="component" value="Unassembled WGS sequence"/>
</dbReference>
<comment type="caution">
    <text evidence="2">The sequence shown here is derived from an EMBL/GenBank/DDBJ whole genome shotgun (WGS) entry which is preliminary data.</text>
</comment>
<accession>U1N4P9</accession>
<keyword evidence="3" id="KW-1185">Reference proteome</keyword>
<feature type="region of interest" description="Disordered" evidence="1">
    <location>
        <begin position="299"/>
        <end position="318"/>
    </location>
</feature>
<evidence type="ECO:0000256" key="1">
    <source>
        <dbReference type="SAM" id="MobiDB-lite"/>
    </source>
</evidence>
<dbReference type="AlphaFoldDB" id="U1N4P9"/>
<dbReference type="HOGENOM" id="CLU_675965_0_0_11"/>
<evidence type="ECO:0000313" key="2">
    <source>
        <dbReference type="EMBL" id="ERG69174.1"/>
    </source>
</evidence>
<proteinExistence type="predicted"/>